<keyword evidence="3" id="KW-1185">Reference proteome</keyword>
<evidence type="ECO:0000313" key="3">
    <source>
        <dbReference type="Proteomes" id="UP000095280"/>
    </source>
</evidence>
<dbReference type="WBParaSite" id="maker-uti_cns_0004185-snap-gene-0.25-mRNA-1">
    <property type="protein sequence ID" value="maker-uti_cns_0004185-snap-gene-0.25-mRNA-1"/>
    <property type="gene ID" value="maker-uti_cns_0004185-snap-gene-0.25"/>
</dbReference>
<dbReference type="Pfam" id="PF13919">
    <property type="entry name" value="ASXH"/>
    <property type="match status" value="1"/>
</dbReference>
<feature type="region of interest" description="Disordered" evidence="1">
    <location>
        <begin position="291"/>
        <end position="318"/>
    </location>
</feature>
<dbReference type="AlphaFoldDB" id="A0A1I8H341"/>
<feature type="domain" description="ASX DEUBAD" evidence="2">
    <location>
        <begin position="187"/>
        <end position="282"/>
    </location>
</feature>
<feature type="compositionally biased region" description="Low complexity" evidence="1">
    <location>
        <begin position="33"/>
        <end position="42"/>
    </location>
</feature>
<feature type="region of interest" description="Disordered" evidence="1">
    <location>
        <begin position="82"/>
        <end position="135"/>
    </location>
</feature>
<feature type="region of interest" description="Disordered" evidence="1">
    <location>
        <begin position="33"/>
        <end position="55"/>
    </location>
</feature>
<dbReference type="InterPro" id="IPR028020">
    <property type="entry name" value="ASX_DEUBAD_dom"/>
</dbReference>
<sequence length="318" mass="32371">SATVEVSKLTSAAAADLDSASLEAAEVKDATAADAAGESTAADAEEDEHATFATAKLIRPKHTVSNGQYIPKIRIRLLNPPAAAASDSDERDADAETSEAAPAAAAASSSSRLRGLLMRGSGGGGDGAKNSSHKASVRKIIGVSSKAVKRKAATVSAVSAAGSTSTKSACGAASANKRLNSRFATKRYLDLENPNSPLAKINLKALINAANFERLPADARQRLLAYLPVCDRPPADCSIKLPNGALNNEFLTKTLIDFGKRLQRGDFRVRQVRAAAAAAASAAAAAAAAAAASVTPPLPPPPSQPLAAPPSFSSPSLK</sequence>
<reference evidence="4" key="1">
    <citation type="submission" date="2016-11" db="UniProtKB">
        <authorList>
            <consortium name="WormBaseParasite"/>
        </authorList>
    </citation>
    <scope>IDENTIFICATION</scope>
</reference>
<evidence type="ECO:0000256" key="1">
    <source>
        <dbReference type="SAM" id="MobiDB-lite"/>
    </source>
</evidence>
<evidence type="ECO:0000259" key="2">
    <source>
        <dbReference type="Pfam" id="PF13919"/>
    </source>
</evidence>
<dbReference type="GO" id="GO:0003682">
    <property type="term" value="F:chromatin binding"/>
    <property type="evidence" value="ECO:0007669"/>
    <property type="project" value="TreeGrafter"/>
</dbReference>
<protein>
    <submittedName>
        <fullName evidence="4">ASXH domain-containing protein</fullName>
    </submittedName>
</protein>
<dbReference type="GO" id="GO:0045944">
    <property type="term" value="P:positive regulation of transcription by RNA polymerase II"/>
    <property type="evidence" value="ECO:0007669"/>
    <property type="project" value="TreeGrafter"/>
</dbReference>
<feature type="compositionally biased region" description="Low complexity" evidence="1">
    <location>
        <begin position="309"/>
        <end position="318"/>
    </location>
</feature>
<accession>A0A1I8H341</accession>
<dbReference type="Proteomes" id="UP000095280">
    <property type="component" value="Unplaced"/>
</dbReference>
<name>A0A1I8H341_9PLAT</name>
<dbReference type="GO" id="GO:0035517">
    <property type="term" value="C:PR-DUB complex"/>
    <property type="evidence" value="ECO:0007669"/>
    <property type="project" value="TreeGrafter"/>
</dbReference>
<dbReference type="InterPro" id="IPR024811">
    <property type="entry name" value="ASX/ASX-like"/>
</dbReference>
<proteinExistence type="predicted"/>
<dbReference type="PANTHER" id="PTHR13578">
    <property type="entry name" value="ADDITIONAL SEX COMBS LIKE PROTEIN ASXL"/>
    <property type="match status" value="1"/>
</dbReference>
<feature type="compositionally biased region" description="Low complexity" evidence="1">
    <location>
        <begin position="98"/>
        <end position="119"/>
    </location>
</feature>
<organism evidence="3 4">
    <name type="scientific">Macrostomum lignano</name>
    <dbReference type="NCBI Taxonomy" id="282301"/>
    <lineage>
        <taxon>Eukaryota</taxon>
        <taxon>Metazoa</taxon>
        <taxon>Spiralia</taxon>
        <taxon>Lophotrochozoa</taxon>
        <taxon>Platyhelminthes</taxon>
        <taxon>Rhabditophora</taxon>
        <taxon>Macrostomorpha</taxon>
        <taxon>Macrostomida</taxon>
        <taxon>Macrostomidae</taxon>
        <taxon>Macrostomum</taxon>
    </lineage>
</organism>
<feature type="compositionally biased region" description="Acidic residues" evidence="1">
    <location>
        <begin position="87"/>
        <end position="97"/>
    </location>
</feature>
<feature type="compositionally biased region" description="Pro residues" evidence="1">
    <location>
        <begin position="296"/>
        <end position="308"/>
    </location>
</feature>
<dbReference type="GO" id="GO:0009887">
    <property type="term" value="P:animal organ morphogenesis"/>
    <property type="evidence" value="ECO:0007669"/>
    <property type="project" value="TreeGrafter"/>
</dbReference>
<evidence type="ECO:0000313" key="4">
    <source>
        <dbReference type="WBParaSite" id="maker-uti_cns_0004185-snap-gene-0.25-mRNA-1"/>
    </source>
</evidence>
<dbReference type="PANTHER" id="PTHR13578:SF20">
    <property type="entry name" value="POLYCOMB PROTEIN ASX"/>
    <property type="match status" value="1"/>
</dbReference>